<dbReference type="PATRIC" id="fig|817.53.peg.739"/>
<gene>
    <name evidence="1" type="ORF">EE52_0203465</name>
</gene>
<dbReference type="SUPFAM" id="SSF49464">
    <property type="entry name" value="Carboxypeptidase regulatory domain-like"/>
    <property type="match status" value="1"/>
</dbReference>
<dbReference type="AlphaFoldDB" id="A0A0I9SDC8"/>
<dbReference type="Pfam" id="PF13715">
    <property type="entry name" value="CarbopepD_reg_2"/>
    <property type="match status" value="1"/>
</dbReference>
<dbReference type="RefSeq" id="WP_044299686.1">
    <property type="nucleotide sequence ID" value="NZ_CAEUHN010000012.1"/>
</dbReference>
<protein>
    <submittedName>
        <fullName evidence="1">Membrane protein</fullName>
    </submittedName>
</protein>
<proteinExistence type="predicted"/>
<dbReference type="EMBL" id="JMZZ02000040">
    <property type="protein sequence ID" value="KFX76156.1"/>
    <property type="molecule type" value="Genomic_DNA"/>
</dbReference>
<reference evidence="1" key="1">
    <citation type="book" date="2014" name="THE 24TH EUROPEAN CONGRESS OF CLINICAL MICROBIOLOGY AND INFECTIOUS DISEASES" publisher="ECCMID 2014" city="Barcelona, Spain">
        <title>Identification of resistance genes in three multidrug-resistant Bacteroides fragilis isolates by whole genome sequencing.</title>
        <editorList>
            <person name="Unknown"/>
            <person name="A."/>
        </editorList>
        <authorList>
            <person name="Sydenham T.V."/>
            <person name="Hasman H."/>
            <person name="Wang M."/>
            <person name="Soki J."/>
            <person name="Nagy E."/>
            <person name="Justesen U.S."/>
        </authorList>
    </citation>
    <scope>NUCLEOTIDE SEQUENCE</scope>
    <source>
        <strain evidence="1">DCMOUH0018B</strain>
    </source>
</reference>
<dbReference type="Gene3D" id="2.60.40.1120">
    <property type="entry name" value="Carboxypeptidase-like, regulatory domain"/>
    <property type="match status" value="1"/>
</dbReference>
<comment type="caution">
    <text evidence="1">The sequence shown here is derived from an EMBL/GenBank/DDBJ whole genome shotgun (WGS) entry which is preliminary data.</text>
</comment>
<reference evidence="1" key="2">
    <citation type="submission" date="2014-07" db="EMBL/GenBank/DDBJ databases">
        <title>Genetics and epidemiology of antimicrobial resistance in B. fragilis group.</title>
        <authorList>
            <person name="Sydenham T.V."/>
            <person name="Hasman H."/>
            <person name="Kemp M."/>
            <person name="Justesen U.S."/>
        </authorList>
    </citation>
    <scope>NUCLEOTIDE SEQUENCE [LARGE SCALE GENOMIC DNA]</scope>
    <source>
        <strain evidence="1">DCMOUH0018B</strain>
    </source>
</reference>
<sequence length="519" mass="59872">MKTLKSLSLQYLFTCLLLFMAVRVKADGSGIFDRIIRLPRTEATVYQSLAKITEETGYLFIYDSKLIDNERKIKLKGGKRTVRQAIYDIIGSDSLQLRSVDKHIIINQPESMVTTEWKANSHKDSTSFFTLEGILIDQLSREPIPYATVSVQGTSIGSVSNQNGSFRLNLPDSLQNSRIHFSHLGYVPQTTDASLLARRSGTFALEPKVIPLQEVIVRIVNPVRLLREMLKLRKKNYSQNPVYLTSFYREGIEQKNRFVSLTEGIFKIYKAPSDDPEKADQVKLLKMRRITNQAVKDTLIAKMKSGIHASIELDLIKSLPDFLLPDSKECVYVYTSSDLAVIDNRLANVIYFKQHPGIKTPYYCGELYIDTEDGALLRARFELIPRYIHKAANMLVEKRSRNIRIIPQKVVYTVSYKPWNQTYYIHHVRGDLHFKIKQRNKWLSNTNLHTWFEMVTCKIETGNVSRFAYSDRLATHTIFAETPFVYDKDFWEDFNVIPPEKELSEAIEKISSKIEETEN</sequence>
<evidence type="ECO:0000313" key="1">
    <source>
        <dbReference type="EMBL" id="KFX76156.1"/>
    </source>
</evidence>
<organism evidence="1">
    <name type="scientific">Bacteroides fragilis</name>
    <dbReference type="NCBI Taxonomy" id="817"/>
    <lineage>
        <taxon>Bacteria</taxon>
        <taxon>Pseudomonadati</taxon>
        <taxon>Bacteroidota</taxon>
        <taxon>Bacteroidia</taxon>
        <taxon>Bacteroidales</taxon>
        <taxon>Bacteroidaceae</taxon>
        <taxon>Bacteroides</taxon>
    </lineage>
</organism>
<accession>A0A0I9SDC8</accession>
<dbReference type="InterPro" id="IPR008969">
    <property type="entry name" value="CarboxyPept-like_regulatory"/>
</dbReference>
<name>A0A0I9SDC8_BACFG</name>